<dbReference type="InterPro" id="IPR020588">
    <property type="entry name" value="RecA_ATP-bd"/>
</dbReference>
<feature type="domain" description="RecA family profile 1" evidence="8">
    <location>
        <begin position="26"/>
        <end position="203"/>
    </location>
</feature>
<gene>
    <name evidence="10" type="primary">spn-D</name>
</gene>
<dbReference type="PROSITE" id="PS50162">
    <property type="entry name" value="RECA_2"/>
    <property type="match status" value="1"/>
</dbReference>
<protein>
    <recommendedName>
        <fullName evidence="7">DNA repair protein RAD51 homolog 3</fullName>
    </recommendedName>
</protein>
<dbReference type="PANTHER" id="PTHR46239:SF1">
    <property type="entry name" value="DNA REPAIR PROTEIN RAD51 HOMOLOG 3"/>
    <property type="match status" value="1"/>
</dbReference>
<dbReference type="GO" id="GO:0140664">
    <property type="term" value="F:ATP-dependent DNA damage sensor activity"/>
    <property type="evidence" value="ECO:0007669"/>
    <property type="project" value="InterPro"/>
</dbReference>
<keyword evidence="6" id="KW-0539">Nucleus</keyword>
<dbReference type="GO" id="GO:0005657">
    <property type="term" value="C:replication fork"/>
    <property type="evidence" value="ECO:0007669"/>
    <property type="project" value="TreeGrafter"/>
</dbReference>
<keyword evidence="5" id="KW-0234">DNA repair</keyword>
<keyword evidence="4" id="KW-0067">ATP-binding</keyword>
<dbReference type="GO" id="GO:0033063">
    <property type="term" value="C:Rad51B-Rad51C-Rad51D-XRCC2 complex"/>
    <property type="evidence" value="ECO:0007669"/>
    <property type="project" value="TreeGrafter"/>
</dbReference>
<dbReference type="GO" id="GO:0007131">
    <property type="term" value="P:reciprocal meiotic recombination"/>
    <property type="evidence" value="ECO:0007669"/>
    <property type="project" value="TreeGrafter"/>
</dbReference>
<proteinExistence type="predicted"/>
<keyword evidence="9" id="KW-1185">Reference proteome</keyword>
<evidence type="ECO:0000256" key="6">
    <source>
        <dbReference type="ARBA" id="ARBA00023242"/>
    </source>
</evidence>
<dbReference type="GO" id="GO:0000400">
    <property type="term" value="F:four-way junction DNA binding"/>
    <property type="evidence" value="ECO:0007669"/>
    <property type="project" value="TreeGrafter"/>
</dbReference>
<evidence type="ECO:0000256" key="3">
    <source>
        <dbReference type="ARBA" id="ARBA00022763"/>
    </source>
</evidence>
<dbReference type="GeneID" id="108011710"/>
<dbReference type="Pfam" id="PF08423">
    <property type="entry name" value="Rad51"/>
    <property type="match status" value="1"/>
</dbReference>
<evidence type="ECO:0000256" key="2">
    <source>
        <dbReference type="ARBA" id="ARBA00022741"/>
    </source>
</evidence>
<dbReference type="Gene3D" id="3.40.50.300">
    <property type="entry name" value="P-loop containing nucleotide triphosphate hydrolases"/>
    <property type="match status" value="1"/>
</dbReference>
<keyword evidence="3" id="KW-0227">DNA damage</keyword>
<evidence type="ECO:0000259" key="8">
    <source>
        <dbReference type="PROSITE" id="PS50162"/>
    </source>
</evidence>
<evidence type="ECO:0000256" key="4">
    <source>
        <dbReference type="ARBA" id="ARBA00022840"/>
    </source>
</evidence>
<dbReference type="PANTHER" id="PTHR46239">
    <property type="entry name" value="DNA REPAIR PROTEIN RAD51 HOMOLOG 3 RAD51C"/>
    <property type="match status" value="1"/>
</dbReference>
<dbReference type="GO" id="GO:0005524">
    <property type="term" value="F:ATP binding"/>
    <property type="evidence" value="ECO:0007669"/>
    <property type="project" value="UniProtKB-KW"/>
</dbReference>
<accession>A0AB39ZBP9</accession>
<comment type="subcellular location">
    <subcellularLocation>
        <location evidence="1">Nucleus</location>
    </subcellularLocation>
</comment>
<sequence>MDKGPSGSSENLNIFSNSCYDISQKDPNKILTGNKALDNHFGGGIPLGHIVELIGNSGTGKTQMCLQLCLNVQIPKAAGGLEGSALFIDSRQDFHPERLLGLAQELENKYKHKVPEFKSLNMLQKVHHVRCPNMVQLMATVFSCQRHLIDHPDIKLIVIDSLAFSLRMLEDGAQRYELLLELHECMRRLQRQHELAWVVTNVLTHRCFRNQFRVVPALGDMHSHLINERIWFSGSSQLHLGKSWRTSRLIKESN</sequence>
<name>A0AB39ZBP9_DROSZ</name>
<dbReference type="CDD" id="cd19492">
    <property type="entry name" value="Rad51C"/>
    <property type="match status" value="1"/>
</dbReference>
<evidence type="ECO:0000313" key="9">
    <source>
        <dbReference type="Proteomes" id="UP001652628"/>
    </source>
</evidence>
<dbReference type="GO" id="GO:0033065">
    <property type="term" value="C:Rad51C-XRCC3 complex"/>
    <property type="evidence" value="ECO:0007669"/>
    <property type="project" value="TreeGrafter"/>
</dbReference>
<dbReference type="InterPro" id="IPR013632">
    <property type="entry name" value="Rad51_C"/>
</dbReference>
<dbReference type="GO" id="GO:0000707">
    <property type="term" value="P:meiotic DNA recombinase assembly"/>
    <property type="evidence" value="ECO:0007669"/>
    <property type="project" value="TreeGrafter"/>
</dbReference>
<dbReference type="InterPro" id="IPR027417">
    <property type="entry name" value="P-loop_NTPase"/>
</dbReference>
<evidence type="ECO:0000256" key="5">
    <source>
        <dbReference type="ARBA" id="ARBA00023204"/>
    </source>
</evidence>
<reference evidence="10" key="1">
    <citation type="submission" date="2025-08" db="UniProtKB">
        <authorList>
            <consortium name="RefSeq"/>
        </authorList>
    </citation>
    <scope>IDENTIFICATION</scope>
</reference>
<organism evidence="9 10">
    <name type="scientific">Drosophila suzukii</name>
    <name type="common">Spotted-wing drosophila fruit fly</name>
    <dbReference type="NCBI Taxonomy" id="28584"/>
    <lineage>
        <taxon>Eukaryota</taxon>
        <taxon>Metazoa</taxon>
        <taxon>Ecdysozoa</taxon>
        <taxon>Arthropoda</taxon>
        <taxon>Hexapoda</taxon>
        <taxon>Insecta</taxon>
        <taxon>Pterygota</taxon>
        <taxon>Neoptera</taxon>
        <taxon>Endopterygota</taxon>
        <taxon>Diptera</taxon>
        <taxon>Brachycera</taxon>
        <taxon>Muscomorpha</taxon>
        <taxon>Ephydroidea</taxon>
        <taxon>Drosophilidae</taxon>
        <taxon>Drosophila</taxon>
        <taxon>Sophophora</taxon>
    </lineage>
</organism>
<dbReference type="Proteomes" id="UP001652628">
    <property type="component" value="Chromosome 3"/>
</dbReference>
<evidence type="ECO:0000313" key="10">
    <source>
        <dbReference type="RefSeq" id="XP_016932413.4"/>
    </source>
</evidence>
<dbReference type="GO" id="GO:0008821">
    <property type="term" value="F:crossover junction DNA endonuclease activity"/>
    <property type="evidence" value="ECO:0007669"/>
    <property type="project" value="TreeGrafter"/>
</dbReference>
<dbReference type="AlphaFoldDB" id="A0AB39ZBP9"/>
<dbReference type="InterPro" id="IPR052093">
    <property type="entry name" value="HR_Repair_Mediator"/>
</dbReference>
<dbReference type="SUPFAM" id="SSF52540">
    <property type="entry name" value="P-loop containing nucleoside triphosphate hydrolases"/>
    <property type="match status" value="1"/>
</dbReference>
<dbReference type="RefSeq" id="XP_016932413.4">
    <property type="nucleotide sequence ID" value="XM_017076924.4"/>
</dbReference>
<evidence type="ECO:0000256" key="1">
    <source>
        <dbReference type="ARBA" id="ARBA00004123"/>
    </source>
</evidence>
<keyword evidence="2" id="KW-0547">Nucleotide-binding</keyword>
<evidence type="ECO:0000256" key="7">
    <source>
        <dbReference type="ARBA" id="ARBA00040674"/>
    </source>
</evidence>